<feature type="domain" description="Metallo-beta-lactamase" evidence="2">
    <location>
        <begin position="173"/>
        <end position="337"/>
    </location>
</feature>
<protein>
    <recommendedName>
        <fullName evidence="2">Metallo-beta-lactamase domain-containing protein</fullName>
    </recommendedName>
</protein>
<name>A0ABY8TJF8_TETOB</name>
<dbReference type="Gene3D" id="3.30.70.20">
    <property type="match status" value="1"/>
</dbReference>
<dbReference type="SUPFAM" id="SSF56281">
    <property type="entry name" value="Metallo-hydrolase/oxidoreductase"/>
    <property type="match status" value="1"/>
</dbReference>
<feature type="compositionally biased region" description="Basic and acidic residues" evidence="1">
    <location>
        <begin position="1"/>
        <end position="11"/>
    </location>
</feature>
<dbReference type="Gene3D" id="3.60.15.10">
    <property type="entry name" value="Ribonuclease Z/Hydroxyacylglutathione hydrolase-like"/>
    <property type="match status" value="1"/>
</dbReference>
<evidence type="ECO:0000313" key="4">
    <source>
        <dbReference type="Proteomes" id="UP001244341"/>
    </source>
</evidence>
<proteinExistence type="predicted"/>
<keyword evidence="4" id="KW-1185">Reference proteome</keyword>
<dbReference type="PANTHER" id="PTHR42773">
    <property type="entry name" value="METALLO-BETA-LACTAMASE-RELATED"/>
    <property type="match status" value="1"/>
</dbReference>
<gene>
    <name evidence="3" type="ORF">OEZ85_008657</name>
</gene>
<dbReference type="SMART" id="SM00849">
    <property type="entry name" value="Lactamase_B"/>
    <property type="match status" value="1"/>
</dbReference>
<dbReference type="CDD" id="cd07727">
    <property type="entry name" value="YmaE-like_MBL-fold"/>
    <property type="match status" value="1"/>
</dbReference>
<dbReference type="PANTHER" id="PTHR42773:SF1">
    <property type="entry name" value="METALLO-BETA-LACTAMASE FAMILY PROTEIN"/>
    <property type="match status" value="1"/>
</dbReference>
<dbReference type="EMBL" id="CP126208">
    <property type="protein sequence ID" value="WIA09249.1"/>
    <property type="molecule type" value="Genomic_DNA"/>
</dbReference>
<evidence type="ECO:0000259" key="2">
    <source>
        <dbReference type="SMART" id="SM00849"/>
    </source>
</evidence>
<evidence type="ECO:0000313" key="3">
    <source>
        <dbReference type="EMBL" id="WIA09249.1"/>
    </source>
</evidence>
<dbReference type="InterPro" id="IPR001279">
    <property type="entry name" value="Metallo-B-lactamas"/>
</dbReference>
<reference evidence="3 4" key="1">
    <citation type="submission" date="2023-05" db="EMBL/GenBank/DDBJ databases">
        <title>A 100% complete, gapless, phased diploid assembly of the Scenedesmus obliquus UTEX 3031 genome.</title>
        <authorList>
            <person name="Biondi T.C."/>
            <person name="Hanschen E.R."/>
            <person name="Kwon T."/>
            <person name="Eng W."/>
            <person name="Kruse C.P.S."/>
            <person name="Koehler S.I."/>
            <person name="Kunde Y."/>
            <person name="Gleasner C.D."/>
            <person name="You Mak K.T."/>
            <person name="Polle J."/>
            <person name="Hovde B.T."/>
            <person name="Starkenburg S.R."/>
        </authorList>
    </citation>
    <scope>NUCLEOTIDE SEQUENCE [LARGE SCALE GENOMIC DNA]</scope>
    <source>
        <strain evidence="3 4">DOE0152z</strain>
    </source>
</reference>
<evidence type="ECO:0000256" key="1">
    <source>
        <dbReference type="SAM" id="MobiDB-lite"/>
    </source>
</evidence>
<dbReference type="Proteomes" id="UP001244341">
    <property type="component" value="Chromosome 1b"/>
</dbReference>
<dbReference type="InterPro" id="IPR036866">
    <property type="entry name" value="RibonucZ/Hydroxyglut_hydro"/>
</dbReference>
<feature type="compositionally biased region" description="Low complexity" evidence="1">
    <location>
        <begin position="22"/>
        <end position="32"/>
    </location>
</feature>
<feature type="region of interest" description="Disordered" evidence="1">
    <location>
        <begin position="1"/>
        <end position="32"/>
    </location>
</feature>
<sequence>MGDEAGDRADAIPEGDTEGGPAEDAGVEATAAGAASGQAVLGALMAAAAVAGSTSTPGYAYQKVQKDNREPRAENVAGNFWVDHTCIDCDTCRMMAPETYSRMNDQSAVHQQPSDRKGRVRALQALLSCPTYSIHVNERSAEELKEAQAGMPLPVPGTGNCYSCGWRSEKTFGGEGFLITRPQGNVLVDAPRFNPVLAKRIAEMGGIKYMFLTHKDDVGDHERWAKHFNAQRILHADEVVPDTQAVEVKLTGEGPWQLPDGSDDITLIFTPGHTEAHVCLYYAPDKALFSGDHLSAGYTPEQELYVFKDFNWYSVPRQLESMRQLLQYDWLHVLPCHGRPVHLRDALHRLQAMNELLVREGLTPELQPAAVSS</sequence>
<dbReference type="Pfam" id="PF13370">
    <property type="entry name" value="Fer4_13"/>
    <property type="match status" value="1"/>
</dbReference>
<dbReference type="SUPFAM" id="SSF54862">
    <property type="entry name" value="4Fe-4S ferredoxins"/>
    <property type="match status" value="1"/>
</dbReference>
<dbReference type="Pfam" id="PF00753">
    <property type="entry name" value="Lactamase_B"/>
    <property type="match status" value="1"/>
</dbReference>
<organism evidence="3 4">
    <name type="scientific">Tetradesmus obliquus</name>
    <name type="common">Green alga</name>
    <name type="synonym">Acutodesmus obliquus</name>
    <dbReference type="NCBI Taxonomy" id="3088"/>
    <lineage>
        <taxon>Eukaryota</taxon>
        <taxon>Viridiplantae</taxon>
        <taxon>Chlorophyta</taxon>
        <taxon>core chlorophytes</taxon>
        <taxon>Chlorophyceae</taxon>
        <taxon>CS clade</taxon>
        <taxon>Sphaeropleales</taxon>
        <taxon>Scenedesmaceae</taxon>
        <taxon>Tetradesmus</taxon>
    </lineage>
</organism>
<accession>A0ABY8TJF8</accession>